<evidence type="ECO:0000256" key="2">
    <source>
        <dbReference type="ARBA" id="ARBA00022670"/>
    </source>
</evidence>
<dbReference type="GO" id="GO:0008236">
    <property type="term" value="F:serine-type peptidase activity"/>
    <property type="evidence" value="ECO:0007669"/>
    <property type="project" value="UniProtKB-KW"/>
</dbReference>
<dbReference type="AlphaFoldDB" id="A0A0G1BMQ0"/>
<keyword evidence="4" id="KW-0720">Serine protease</keyword>
<dbReference type="Pfam" id="PF22694">
    <property type="entry name" value="CtpB_N-like"/>
    <property type="match status" value="1"/>
</dbReference>
<dbReference type="InterPro" id="IPR041489">
    <property type="entry name" value="PDZ_6"/>
</dbReference>
<evidence type="ECO:0000313" key="7">
    <source>
        <dbReference type="Proteomes" id="UP000034320"/>
    </source>
</evidence>
<dbReference type="PROSITE" id="PS50106">
    <property type="entry name" value="PDZ"/>
    <property type="match status" value="1"/>
</dbReference>
<reference evidence="6 7" key="1">
    <citation type="journal article" date="2015" name="Nature">
        <title>rRNA introns, odd ribosomes, and small enigmatic genomes across a large radiation of phyla.</title>
        <authorList>
            <person name="Brown C.T."/>
            <person name="Hug L.A."/>
            <person name="Thomas B.C."/>
            <person name="Sharon I."/>
            <person name="Castelle C.J."/>
            <person name="Singh A."/>
            <person name="Wilkins M.J."/>
            <person name="Williams K.H."/>
            <person name="Banfield J.F."/>
        </authorList>
    </citation>
    <scope>NUCLEOTIDE SEQUENCE [LARGE SCALE GENOMIC DNA]</scope>
</reference>
<proteinExistence type="inferred from homology"/>
<dbReference type="Proteomes" id="UP000034320">
    <property type="component" value="Unassembled WGS sequence"/>
</dbReference>
<dbReference type="EMBL" id="LCDD01000004">
    <property type="protein sequence ID" value="KKS47561.1"/>
    <property type="molecule type" value="Genomic_DNA"/>
</dbReference>
<dbReference type="SUPFAM" id="SSF52096">
    <property type="entry name" value="ClpP/crotonase"/>
    <property type="match status" value="1"/>
</dbReference>
<dbReference type="Gene3D" id="3.90.226.10">
    <property type="entry name" value="2-enoyl-CoA Hydratase, Chain A, domain 1"/>
    <property type="match status" value="1"/>
</dbReference>
<dbReference type="InterPro" id="IPR004447">
    <property type="entry name" value="Peptidase_S41A"/>
</dbReference>
<sequence>MIKIRNTIIILILLVLSFGSGFNLGKKSIPVFKKNTSGETVSMRGYDFTLFWDVWDRLKYYYIDKEKLDPLKLINGAISGMVSSLDDPYTVFLTPDQNKDVKDDLSGKFEGIGAQLGVKDKKIVIVAPLKKSPAESAGLKAGDWIIKVDGKDTVNWTLPEAVSKIRGPKGSQVVLTVLRTNSEKSEDFKVSRDEIKVPSVELEVKNIECVNANEGKTVCKEEANITANTRKIYHLKLGRFGDNTNAEWNKIISQIVAQYSSGVDKGIIFDLRNNPGGYLTSSVYIASEFIGSGAVVIQENADGTKKTFNVDRKGKLINYPLVVLINKGSASASEIVAGALRVRNKIKLVGETSFGKGTIQEAQELPQGAGIHITTAKWLLPDGSWVNGDGLKVDEAVENKSDSEEDLQFLKAAEILLR</sequence>
<organism evidence="6 7">
    <name type="scientific">Candidatus Gottesmanbacteria bacterium GW2011_GWA2_42_18</name>
    <dbReference type="NCBI Taxonomy" id="1618442"/>
    <lineage>
        <taxon>Bacteria</taxon>
        <taxon>Candidatus Gottesmaniibacteriota</taxon>
    </lineage>
</organism>
<name>A0A0G1BMQ0_9BACT</name>
<dbReference type="PATRIC" id="fig|1618442.3.peg.275"/>
<evidence type="ECO:0000313" key="6">
    <source>
        <dbReference type="EMBL" id="KKS47561.1"/>
    </source>
</evidence>
<keyword evidence="2 6" id="KW-0645">Protease</keyword>
<dbReference type="GO" id="GO:0004175">
    <property type="term" value="F:endopeptidase activity"/>
    <property type="evidence" value="ECO:0007669"/>
    <property type="project" value="TreeGrafter"/>
</dbReference>
<dbReference type="SMART" id="SM00245">
    <property type="entry name" value="TSPc"/>
    <property type="match status" value="1"/>
</dbReference>
<keyword evidence="3" id="KW-0378">Hydrolase</keyword>
<dbReference type="Gene3D" id="2.30.42.10">
    <property type="match status" value="1"/>
</dbReference>
<evidence type="ECO:0000259" key="5">
    <source>
        <dbReference type="PROSITE" id="PS50106"/>
    </source>
</evidence>
<dbReference type="InterPro" id="IPR055210">
    <property type="entry name" value="CtpA/B_N"/>
</dbReference>
<protein>
    <submittedName>
        <fullName evidence="6">Carboxyl-terminal protease</fullName>
    </submittedName>
</protein>
<dbReference type="PANTHER" id="PTHR32060:SF30">
    <property type="entry name" value="CARBOXY-TERMINAL PROCESSING PROTEASE CTPA"/>
    <property type="match status" value="1"/>
</dbReference>
<dbReference type="FunFam" id="2.30.42.10:FF:000063">
    <property type="entry name" value="Peptidase, S41 family"/>
    <property type="match status" value="1"/>
</dbReference>
<accession>A0A0G1BMQ0</accession>
<dbReference type="Pfam" id="PF03572">
    <property type="entry name" value="Peptidase_S41"/>
    <property type="match status" value="1"/>
</dbReference>
<gene>
    <name evidence="6" type="ORF">UV09_C0004G0050</name>
</gene>
<dbReference type="CDD" id="cd07560">
    <property type="entry name" value="Peptidase_S41_CPP"/>
    <property type="match status" value="1"/>
</dbReference>
<dbReference type="InterPro" id="IPR001478">
    <property type="entry name" value="PDZ"/>
</dbReference>
<evidence type="ECO:0000256" key="1">
    <source>
        <dbReference type="ARBA" id="ARBA00009179"/>
    </source>
</evidence>
<dbReference type="SMART" id="SM00228">
    <property type="entry name" value="PDZ"/>
    <property type="match status" value="1"/>
</dbReference>
<dbReference type="GO" id="GO:0007165">
    <property type="term" value="P:signal transduction"/>
    <property type="evidence" value="ECO:0007669"/>
    <property type="project" value="TreeGrafter"/>
</dbReference>
<dbReference type="SUPFAM" id="SSF50156">
    <property type="entry name" value="PDZ domain-like"/>
    <property type="match status" value="1"/>
</dbReference>
<comment type="similarity">
    <text evidence="1">Belongs to the peptidase S41A family.</text>
</comment>
<feature type="domain" description="PDZ" evidence="5">
    <location>
        <begin position="98"/>
        <end position="166"/>
    </location>
</feature>
<dbReference type="InterPro" id="IPR036034">
    <property type="entry name" value="PDZ_sf"/>
</dbReference>
<dbReference type="Pfam" id="PF17820">
    <property type="entry name" value="PDZ_6"/>
    <property type="match status" value="1"/>
</dbReference>
<dbReference type="PANTHER" id="PTHR32060">
    <property type="entry name" value="TAIL-SPECIFIC PROTEASE"/>
    <property type="match status" value="1"/>
</dbReference>
<evidence type="ECO:0000256" key="4">
    <source>
        <dbReference type="ARBA" id="ARBA00022825"/>
    </source>
</evidence>
<dbReference type="GO" id="GO:0030288">
    <property type="term" value="C:outer membrane-bounded periplasmic space"/>
    <property type="evidence" value="ECO:0007669"/>
    <property type="project" value="TreeGrafter"/>
</dbReference>
<evidence type="ECO:0000256" key="3">
    <source>
        <dbReference type="ARBA" id="ARBA00022801"/>
    </source>
</evidence>
<dbReference type="GO" id="GO:0006508">
    <property type="term" value="P:proteolysis"/>
    <property type="evidence" value="ECO:0007669"/>
    <property type="project" value="UniProtKB-KW"/>
</dbReference>
<dbReference type="CDD" id="cd06782">
    <property type="entry name" value="cpPDZ_CPP-like"/>
    <property type="match status" value="1"/>
</dbReference>
<dbReference type="InterPro" id="IPR005151">
    <property type="entry name" value="Tail-specific_protease"/>
</dbReference>
<dbReference type="Gene3D" id="3.30.750.44">
    <property type="match status" value="1"/>
</dbReference>
<dbReference type="InterPro" id="IPR029045">
    <property type="entry name" value="ClpP/crotonase-like_dom_sf"/>
</dbReference>
<comment type="caution">
    <text evidence="6">The sequence shown here is derived from an EMBL/GenBank/DDBJ whole genome shotgun (WGS) entry which is preliminary data.</text>
</comment>